<dbReference type="SUPFAM" id="SSF109604">
    <property type="entry name" value="HD-domain/PDEase-like"/>
    <property type="match status" value="1"/>
</dbReference>
<evidence type="ECO:0000256" key="6">
    <source>
        <dbReference type="ARBA" id="ARBA00022840"/>
    </source>
</evidence>
<evidence type="ECO:0000259" key="11">
    <source>
        <dbReference type="Pfam" id="PF05746"/>
    </source>
</evidence>
<keyword evidence="4 10" id="KW-0436">Ligase</keyword>
<keyword evidence="8 10" id="KW-0030">Aminoacyl-tRNA synthetase</keyword>
<dbReference type="Pfam" id="PF05746">
    <property type="entry name" value="DALR_1"/>
    <property type="match status" value="1"/>
</dbReference>
<evidence type="ECO:0000313" key="12">
    <source>
        <dbReference type="EMBL" id="KGO32167.1"/>
    </source>
</evidence>
<evidence type="ECO:0000256" key="3">
    <source>
        <dbReference type="ARBA" id="ARBA00022490"/>
    </source>
</evidence>
<evidence type="ECO:0000256" key="9">
    <source>
        <dbReference type="ARBA" id="ARBA00047937"/>
    </source>
</evidence>
<dbReference type="PRINTS" id="PR01045">
    <property type="entry name" value="TRNASYNTHGB"/>
</dbReference>
<evidence type="ECO:0000256" key="1">
    <source>
        <dbReference type="ARBA" id="ARBA00004496"/>
    </source>
</evidence>
<dbReference type="PANTHER" id="PTHR30075">
    <property type="entry name" value="GLYCYL-TRNA SYNTHETASE"/>
    <property type="match status" value="1"/>
</dbReference>
<evidence type="ECO:0000256" key="10">
    <source>
        <dbReference type="HAMAP-Rule" id="MF_00255"/>
    </source>
</evidence>
<protein>
    <recommendedName>
        <fullName evidence="10">Glycine--tRNA ligase beta subunit</fullName>
        <ecNumber evidence="10">6.1.1.14</ecNumber>
    </recommendedName>
    <alternativeName>
        <fullName evidence="10">Glycyl-tRNA synthetase beta subunit</fullName>
        <shortName evidence="10">GlyRS</shortName>
    </alternativeName>
</protein>
<dbReference type="Pfam" id="PF02092">
    <property type="entry name" value="tRNA_synt_2f"/>
    <property type="match status" value="1"/>
</dbReference>
<dbReference type="PROSITE" id="PS50861">
    <property type="entry name" value="AA_TRNA_LIGASE_II_GLYAB"/>
    <property type="match status" value="1"/>
</dbReference>
<evidence type="ECO:0000256" key="5">
    <source>
        <dbReference type="ARBA" id="ARBA00022741"/>
    </source>
</evidence>
<evidence type="ECO:0000313" key="13">
    <source>
        <dbReference type="Proteomes" id="UP000030023"/>
    </source>
</evidence>
<sequence length="582" mass="66975">MSMLKKHIDGIDSKLILKNIGSQVIEKIAFSTYMRWANFDLEYIRPIRWLVSLFDEEVVPFKILNVVSDRYSRGHRFLGHQKLEIKKADQYETSLKKEFVIVDSDKRKQIIVDQLKDLAKKNNWVLKIDQNLLEEVNNIVEYPTAFAGSFDKKYLQLPDIVLITSMRDNQRFFYVTDQQGALLPYFVSVRNGDSNYLQNVVSGNEKVLVARLEDAEFFYNEDLKRSIDYFVKKTDHLVFHEKIGSMTQHMQRVEEIALSLSSQLKLDKNETEDLVRASEIYKFDLNTAMVGEFSELQGKMAGIYAEKFGENKQVSAALGEQYLPDSSEGDLPKSKLGALLSLSDKLDQIFAFFSIGQVPKGSNDPYGLRRAALGIVRIIKEFSFDFSLNKLVSDISKNSLDKECFSKLKKTYTSESNLNSIIDFIVDRIRQVENNTRYDILDTVLTKTETGNILSLFKSIGLLKKHADDSDFRDVIESLSRVQNLSKKNTEYKPIDETLFVNDSEKNLYAASLKLAQQKDIVDDPEDFYQKLASLKNVINDYFQENMIMDNDEKIRVNRLSQLSLLNSYISKLGSLNKLIIK</sequence>
<dbReference type="PANTHER" id="PTHR30075:SF2">
    <property type="entry name" value="GLYCINE--TRNA LIGASE, CHLOROPLASTIC_MITOCHONDRIAL 2"/>
    <property type="match status" value="1"/>
</dbReference>
<keyword evidence="13" id="KW-1185">Reference proteome</keyword>
<reference evidence="12 13" key="1">
    <citation type="journal article" date="2014" name="Antonie Van Leeuwenhoek">
        <title>Oenococcus alcoholitolerans sp. nov., a lactic acid bacteria isolated from cachaca and ethanol fermentation processes.</title>
        <authorList>
            <person name="Badotti F."/>
            <person name="Moreira A.P."/>
            <person name="Tonon L.A."/>
            <person name="de Lucena B.T."/>
            <person name="Gomes Fde C."/>
            <person name="Kruger R."/>
            <person name="Thompson C.C."/>
            <person name="de Morais M.A.Jr."/>
            <person name="Rosa C.A."/>
            <person name="Thompson F.L."/>
        </authorList>
    </citation>
    <scope>NUCLEOTIDE SEQUENCE [LARGE SCALE GENOMIC DNA]</scope>
    <source>
        <strain evidence="12 13">UFRJ-M7.2.18</strain>
    </source>
</reference>
<dbReference type="HAMAP" id="MF_00255">
    <property type="entry name" value="Gly_tRNA_synth_beta"/>
    <property type="match status" value="1"/>
</dbReference>
<dbReference type="InterPro" id="IPR008909">
    <property type="entry name" value="DALR_anticod-bd"/>
</dbReference>
<comment type="caution">
    <text evidence="12">The sequence shown here is derived from an EMBL/GenBank/DDBJ whole genome shotgun (WGS) entry which is preliminary data.</text>
</comment>
<keyword evidence="5 10" id="KW-0547">Nucleotide-binding</keyword>
<keyword evidence="7 10" id="KW-0648">Protein biosynthesis</keyword>
<name>A0ABR4XRQ4_9LACO</name>
<dbReference type="Proteomes" id="UP000030023">
    <property type="component" value="Unassembled WGS sequence"/>
</dbReference>
<keyword evidence="3 10" id="KW-0963">Cytoplasm</keyword>
<accession>A0ABR4XRQ4</accession>
<dbReference type="EMBL" id="AXCV01000076">
    <property type="protein sequence ID" value="KGO32167.1"/>
    <property type="molecule type" value="Genomic_DNA"/>
</dbReference>
<evidence type="ECO:0000256" key="2">
    <source>
        <dbReference type="ARBA" id="ARBA00008226"/>
    </source>
</evidence>
<dbReference type="InterPro" id="IPR015944">
    <property type="entry name" value="Gly-tRNA-synth_bsu"/>
</dbReference>
<feature type="domain" description="DALR anticodon binding" evidence="11">
    <location>
        <begin position="477"/>
        <end position="571"/>
    </location>
</feature>
<comment type="similarity">
    <text evidence="2 10">Belongs to the class-II aminoacyl-tRNA synthetase family.</text>
</comment>
<dbReference type="EC" id="6.1.1.14" evidence="10"/>
<gene>
    <name evidence="10" type="primary">glyS</name>
    <name evidence="12" type="ORF">Q757_02635</name>
</gene>
<keyword evidence="6 10" id="KW-0067">ATP-binding</keyword>
<proteinExistence type="inferred from homology"/>
<comment type="subcellular location">
    <subcellularLocation>
        <location evidence="1 10">Cytoplasm</location>
    </subcellularLocation>
</comment>
<evidence type="ECO:0000256" key="4">
    <source>
        <dbReference type="ARBA" id="ARBA00022598"/>
    </source>
</evidence>
<dbReference type="NCBIfam" id="TIGR00211">
    <property type="entry name" value="glyS"/>
    <property type="match status" value="1"/>
</dbReference>
<evidence type="ECO:0000256" key="7">
    <source>
        <dbReference type="ARBA" id="ARBA00022917"/>
    </source>
</evidence>
<comment type="catalytic activity">
    <reaction evidence="9 10">
        <text>tRNA(Gly) + glycine + ATP = glycyl-tRNA(Gly) + AMP + diphosphate</text>
        <dbReference type="Rhea" id="RHEA:16013"/>
        <dbReference type="Rhea" id="RHEA-COMP:9664"/>
        <dbReference type="Rhea" id="RHEA-COMP:9683"/>
        <dbReference type="ChEBI" id="CHEBI:30616"/>
        <dbReference type="ChEBI" id="CHEBI:33019"/>
        <dbReference type="ChEBI" id="CHEBI:57305"/>
        <dbReference type="ChEBI" id="CHEBI:78442"/>
        <dbReference type="ChEBI" id="CHEBI:78522"/>
        <dbReference type="ChEBI" id="CHEBI:456215"/>
        <dbReference type="EC" id="6.1.1.14"/>
    </reaction>
</comment>
<comment type="subunit">
    <text evidence="10">Tetramer of two alpha and two beta subunits.</text>
</comment>
<dbReference type="InterPro" id="IPR006194">
    <property type="entry name" value="Gly-tRNA-synth_heterodimer"/>
</dbReference>
<evidence type="ECO:0000256" key="8">
    <source>
        <dbReference type="ARBA" id="ARBA00023146"/>
    </source>
</evidence>
<organism evidence="12 13">
    <name type="scientific">Oenococcus alcoholitolerans</name>
    <dbReference type="NCBI Taxonomy" id="931074"/>
    <lineage>
        <taxon>Bacteria</taxon>
        <taxon>Bacillati</taxon>
        <taxon>Bacillota</taxon>
        <taxon>Bacilli</taxon>
        <taxon>Lactobacillales</taxon>
        <taxon>Lactobacillaceae</taxon>
        <taxon>Oenococcus</taxon>
    </lineage>
</organism>